<evidence type="ECO:0000313" key="3">
    <source>
        <dbReference type="EMBL" id="MFC3886156.1"/>
    </source>
</evidence>
<organism evidence="3 4">
    <name type="scientific">Bacillus songklensis</name>
    <dbReference type="NCBI Taxonomy" id="1069116"/>
    <lineage>
        <taxon>Bacteria</taxon>
        <taxon>Bacillati</taxon>
        <taxon>Bacillota</taxon>
        <taxon>Bacilli</taxon>
        <taxon>Bacillales</taxon>
        <taxon>Bacillaceae</taxon>
        <taxon>Bacillus</taxon>
    </lineage>
</organism>
<feature type="domain" description="NodB homology" evidence="2">
    <location>
        <begin position="37"/>
        <end position="223"/>
    </location>
</feature>
<dbReference type="PANTHER" id="PTHR10587">
    <property type="entry name" value="GLYCOSYL TRANSFERASE-RELATED"/>
    <property type="match status" value="1"/>
</dbReference>
<keyword evidence="1" id="KW-0472">Membrane</keyword>
<keyword evidence="1" id="KW-1133">Transmembrane helix</keyword>
<sequence length="232" mass="27218">MEWMFSLIGLFSIYSIIPTILIRSFSYRIVKRKPKDKQFALTFDDGPHPVYTSRLLDLLKEFDMKATFFVVTTNARRHPEIIQRMRDEGHEIGVHHDEHISTWVMTPFQVGKQLRRSREAIIELTGDTPVYYRPPWGHFNISTLFVVKPFQVVMWSDIFQDWKLSMGKNRLARNMRSRLSDGAIFVLHDNGDTFGADQEAPEMMLEALEQFLPYVKERGYKSVTVRTLLQDT</sequence>
<dbReference type="InterPro" id="IPR002509">
    <property type="entry name" value="NODB_dom"/>
</dbReference>
<proteinExistence type="predicted"/>
<evidence type="ECO:0000256" key="1">
    <source>
        <dbReference type="SAM" id="Phobius"/>
    </source>
</evidence>
<dbReference type="InterPro" id="IPR050248">
    <property type="entry name" value="Polysacc_deacetylase_ArnD"/>
</dbReference>
<dbReference type="RefSeq" id="WP_377918524.1">
    <property type="nucleotide sequence ID" value="NZ_JBHRZT010000072.1"/>
</dbReference>
<reference evidence="4" key="1">
    <citation type="journal article" date="2019" name="Int. J. Syst. Evol. Microbiol.">
        <title>The Global Catalogue of Microorganisms (GCM) 10K type strain sequencing project: providing services to taxonomists for standard genome sequencing and annotation.</title>
        <authorList>
            <consortium name="The Broad Institute Genomics Platform"/>
            <consortium name="The Broad Institute Genome Sequencing Center for Infectious Disease"/>
            <person name="Wu L."/>
            <person name="Ma J."/>
        </authorList>
    </citation>
    <scope>NUCLEOTIDE SEQUENCE [LARGE SCALE GENOMIC DNA]</scope>
    <source>
        <strain evidence="4">CCUG 61889</strain>
    </source>
</reference>
<evidence type="ECO:0000259" key="2">
    <source>
        <dbReference type="PROSITE" id="PS51677"/>
    </source>
</evidence>
<name>A0ABV8B9Q4_9BACI</name>
<evidence type="ECO:0000313" key="4">
    <source>
        <dbReference type="Proteomes" id="UP001595752"/>
    </source>
</evidence>
<dbReference type="InterPro" id="IPR011330">
    <property type="entry name" value="Glyco_hydro/deAcase_b/a-brl"/>
</dbReference>
<dbReference type="CDD" id="cd10959">
    <property type="entry name" value="CE4_NodB_like_3"/>
    <property type="match status" value="1"/>
</dbReference>
<feature type="transmembrane region" description="Helical" evidence="1">
    <location>
        <begin position="6"/>
        <end position="25"/>
    </location>
</feature>
<dbReference type="PROSITE" id="PS51677">
    <property type="entry name" value="NODB"/>
    <property type="match status" value="1"/>
</dbReference>
<accession>A0ABV8B9Q4</accession>
<dbReference type="Gene3D" id="3.20.20.370">
    <property type="entry name" value="Glycoside hydrolase/deacetylase"/>
    <property type="match status" value="1"/>
</dbReference>
<keyword evidence="1" id="KW-0812">Transmembrane</keyword>
<dbReference type="SUPFAM" id="SSF88713">
    <property type="entry name" value="Glycoside hydrolase/deacetylase"/>
    <property type="match status" value="1"/>
</dbReference>
<gene>
    <name evidence="3" type="ORF">ACFOU2_22785</name>
</gene>
<comment type="caution">
    <text evidence="3">The sequence shown here is derived from an EMBL/GenBank/DDBJ whole genome shotgun (WGS) entry which is preliminary data.</text>
</comment>
<protein>
    <submittedName>
        <fullName evidence="3">Polysaccharide deacetylase family protein</fullName>
    </submittedName>
</protein>
<dbReference type="Pfam" id="PF01522">
    <property type="entry name" value="Polysacc_deac_1"/>
    <property type="match status" value="1"/>
</dbReference>
<keyword evidence="4" id="KW-1185">Reference proteome</keyword>
<dbReference type="PANTHER" id="PTHR10587:SF137">
    <property type="entry name" value="4-DEOXY-4-FORMAMIDO-L-ARABINOSE-PHOSPHOUNDECAPRENOL DEFORMYLASE ARND-RELATED"/>
    <property type="match status" value="1"/>
</dbReference>
<dbReference type="EMBL" id="JBHRZT010000072">
    <property type="protein sequence ID" value="MFC3886156.1"/>
    <property type="molecule type" value="Genomic_DNA"/>
</dbReference>
<dbReference type="Proteomes" id="UP001595752">
    <property type="component" value="Unassembled WGS sequence"/>
</dbReference>